<dbReference type="InterPro" id="IPR023213">
    <property type="entry name" value="CAT-like_dom_sf"/>
</dbReference>
<dbReference type="GO" id="GO:0003824">
    <property type="term" value="F:catalytic activity"/>
    <property type="evidence" value="ECO:0007669"/>
    <property type="project" value="InterPro"/>
</dbReference>
<dbReference type="InterPro" id="IPR006162">
    <property type="entry name" value="Ppantetheine_attach_site"/>
</dbReference>
<name>A0A2Y9BMT1_9MICO</name>
<dbReference type="InterPro" id="IPR001242">
    <property type="entry name" value="Condensation_dom"/>
</dbReference>
<protein>
    <submittedName>
        <fullName evidence="5">Non-ribosomal peptide synthase domain TIGR01720</fullName>
    </submittedName>
</protein>
<dbReference type="SUPFAM" id="SSF47336">
    <property type="entry name" value="ACP-like"/>
    <property type="match status" value="1"/>
</dbReference>
<dbReference type="Pfam" id="PF00668">
    <property type="entry name" value="Condensation"/>
    <property type="match status" value="2"/>
</dbReference>
<comment type="cofactor">
    <cofactor evidence="1">
        <name>pantetheine 4'-phosphate</name>
        <dbReference type="ChEBI" id="CHEBI:47942"/>
    </cofactor>
</comment>
<keyword evidence="6" id="KW-1185">Reference proteome</keyword>
<dbReference type="OrthoDB" id="2472181at2"/>
<evidence type="ECO:0000256" key="2">
    <source>
        <dbReference type="ARBA" id="ARBA00022450"/>
    </source>
</evidence>
<dbReference type="AlphaFoldDB" id="A0A2Y9BMT1"/>
<evidence type="ECO:0000256" key="3">
    <source>
        <dbReference type="ARBA" id="ARBA00022553"/>
    </source>
</evidence>
<evidence type="ECO:0000256" key="1">
    <source>
        <dbReference type="ARBA" id="ARBA00001957"/>
    </source>
</evidence>
<feature type="domain" description="Carrier" evidence="4">
    <location>
        <begin position="466"/>
        <end position="540"/>
    </location>
</feature>
<organism evidence="5 6">
    <name type="scientific">Branchiibius hedensis</name>
    <dbReference type="NCBI Taxonomy" id="672460"/>
    <lineage>
        <taxon>Bacteria</taxon>
        <taxon>Bacillati</taxon>
        <taxon>Actinomycetota</taxon>
        <taxon>Actinomycetes</taxon>
        <taxon>Micrococcales</taxon>
        <taxon>Dermacoccaceae</taxon>
        <taxon>Branchiibius</taxon>
    </lineage>
</organism>
<dbReference type="PANTHER" id="PTHR45398:SF1">
    <property type="entry name" value="ENZYME, PUTATIVE (JCVI)-RELATED"/>
    <property type="match status" value="1"/>
</dbReference>
<accession>A0A2Y9BMT1</accession>
<dbReference type="InterPro" id="IPR009081">
    <property type="entry name" value="PP-bd_ACP"/>
</dbReference>
<dbReference type="Proteomes" id="UP000250028">
    <property type="component" value="Unassembled WGS sequence"/>
</dbReference>
<keyword evidence="2" id="KW-0596">Phosphopantetheine</keyword>
<dbReference type="PROSITE" id="PS50075">
    <property type="entry name" value="CARRIER"/>
    <property type="match status" value="1"/>
</dbReference>
<dbReference type="Gene3D" id="3.30.559.30">
    <property type="entry name" value="Nonribosomal peptide synthetase, condensation domain"/>
    <property type="match status" value="2"/>
</dbReference>
<dbReference type="Pfam" id="PF00550">
    <property type="entry name" value="PP-binding"/>
    <property type="match status" value="1"/>
</dbReference>
<sequence length="998" mass="108014">MSDGVIATAKGFPLSFAQRRLHFIQELGVGAYSFPVHVRLEGELDEGALLHALDDVGRRHPILTATITQGDSGPVLLHRDRTFPVAVVDLTRVDVGERRRIAAGIATRQGDERFDFAECLVRATLVRAVDEHLLLLDFHHIVFDGWSFGIFADELAAAYDRHLGVGGVGPDSPAPQYHEHALREQSSAEHGDFLAEKRFWVGHLAGADPLLSLPTDRPRPEVLSGRTGRQRLRLPVDLSASLRAQASAARATPYMFLLAAFQLLAGRLSGQQSFCIGGGTSGRQDPATHEMIGHFVNEVVFRSCYRSGIGFDELLEDVRRSALTTYRHDQIPFELVVDAVAPPRSLSAHPVFQHALTLQPDNGAVGVRLRGVQVSDLDFGGESSALDLSLSVHEEAGEFVVVMDYSSDLWDAESAASLLEDFGSVLTACSSDPTVAVESIVLRSPVRDYASAGVGGLPAPAHPVRTVATSTDAILAEIWRGVLRLDSVGLDENFFDLGGDSLLGLRVVAGAKAAGLCLRPRDIFLAQTVRELSQRAEAAPVPSGPVVASAGTSVGGDVPLLPIQLWLLEMEQLRQGHYNFASLYDVDIRLDPAVVVQAIGAAADHHDALRTRIALGEDGTWSQRPPNATTASLAPLVRAVDLRDRDVDPARALDRLVRLTQADVALDKDRLFAACSVLLPDGSHKVLLAAHHLVMDPLSMRVLAEDVAMAAQQLSEELPVQLLPVSTRYASWARALRAMTLEGAFDDELPYWRNVVDTATGHLMVTHADGVNDVASQQTTSRYLGQDEVTRLRVNLRRRGYSLTETVLAAAGAALVDMVIGGEVLVDFETHGREDIVPGADVSRTVGWFSAQFPVIAPCHSMLDPAERLTLAQARLDSVPRNGIGYGHLAFGAHRLRAHSSSVGVTYLGRTSTEATTGVGRPPLVLVDSPGHDRSPEMPRPHELEIGAIIVDDVLEFAITWSSHRFSPQEVDHMLDRMDDLFGSLLATTDIPVLGRQQ</sequence>
<dbReference type="EMBL" id="UESZ01000002">
    <property type="protein sequence ID" value="SSA59013.1"/>
    <property type="molecule type" value="Genomic_DNA"/>
</dbReference>
<gene>
    <name evidence="5" type="ORF">SAMN04489750_3818</name>
</gene>
<dbReference type="GO" id="GO:0008610">
    <property type="term" value="P:lipid biosynthetic process"/>
    <property type="evidence" value="ECO:0007669"/>
    <property type="project" value="UniProtKB-ARBA"/>
</dbReference>
<dbReference type="Gene3D" id="3.30.559.10">
    <property type="entry name" value="Chloramphenicol acetyltransferase-like domain"/>
    <property type="match status" value="2"/>
</dbReference>
<dbReference type="SUPFAM" id="SSF52777">
    <property type="entry name" value="CoA-dependent acyltransferases"/>
    <property type="match status" value="4"/>
</dbReference>
<dbReference type="PROSITE" id="PS00012">
    <property type="entry name" value="PHOSPHOPANTETHEINE"/>
    <property type="match status" value="1"/>
</dbReference>
<evidence type="ECO:0000313" key="5">
    <source>
        <dbReference type="EMBL" id="SSA59013.1"/>
    </source>
</evidence>
<proteinExistence type="predicted"/>
<evidence type="ECO:0000313" key="6">
    <source>
        <dbReference type="Proteomes" id="UP000250028"/>
    </source>
</evidence>
<dbReference type="CDD" id="cd19531">
    <property type="entry name" value="LCL_NRPS-like"/>
    <property type="match status" value="1"/>
</dbReference>
<dbReference type="PANTHER" id="PTHR45398">
    <property type="match status" value="1"/>
</dbReference>
<reference evidence="6" key="1">
    <citation type="submission" date="2016-10" db="EMBL/GenBank/DDBJ databases">
        <authorList>
            <person name="Varghese N."/>
            <person name="Submissions S."/>
        </authorList>
    </citation>
    <scope>NUCLEOTIDE SEQUENCE [LARGE SCALE GENOMIC DNA]</scope>
    <source>
        <strain evidence="6">DSM 22951</strain>
    </source>
</reference>
<dbReference type="Gene3D" id="1.10.1200.10">
    <property type="entry name" value="ACP-like"/>
    <property type="match status" value="1"/>
</dbReference>
<evidence type="ECO:0000259" key="4">
    <source>
        <dbReference type="PROSITE" id="PS50075"/>
    </source>
</evidence>
<dbReference type="RefSeq" id="WP_109689330.1">
    <property type="nucleotide sequence ID" value="NZ_QGDN01000002.1"/>
</dbReference>
<dbReference type="InterPro" id="IPR036736">
    <property type="entry name" value="ACP-like_sf"/>
</dbReference>
<keyword evidence="3" id="KW-0597">Phosphoprotein</keyword>